<keyword evidence="7" id="KW-0560">Oxidoreductase</keyword>
<dbReference type="Gene3D" id="3.50.50.60">
    <property type="entry name" value="FAD/NAD(P)-binding domain"/>
    <property type="match status" value="1"/>
</dbReference>
<evidence type="ECO:0000256" key="4">
    <source>
        <dbReference type="ARBA" id="ARBA00022630"/>
    </source>
</evidence>
<dbReference type="Gene3D" id="3.40.50.720">
    <property type="entry name" value="NAD(P)-binding Rossmann-like Domain"/>
    <property type="match status" value="1"/>
</dbReference>
<dbReference type="GO" id="GO:0051536">
    <property type="term" value="F:iron-sulfur cluster binding"/>
    <property type="evidence" value="ECO:0007669"/>
    <property type="project" value="UniProtKB-KW"/>
</dbReference>
<dbReference type="Gene3D" id="3.20.20.70">
    <property type="entry name" value="Aldolase class I"/>
    <property type="match status" value="1"/>
</dbReference>
<evidence type="ECO:0000256" key="3">
    <source>
        <dbReference type="ARBA" id="ARBA00011048"/>
    </source>
</evidence>
<feature type="domain" description="NADH:flavin oxidoreductase/NADH oxidase N-terminal" evidence="10">
    <location>
        <begin position="5"/>
        <end position="333"/>
    </location>
</feature>
<comment type="similarity">
    <text evidence="3">In the N-terminal section; belongs to the NADH:flavin oxidoreductase/NADH oxidase family.</text>
</comment>
<feature type="domain" description="FAD/NAD(P)-binding" evidence="11">
    <location>
        <begin position="379"/>
        <end position="634"/>
    </location>
</feature>
<keyword evidence="13" id="KW-1185">Reference proteome</keyword>
<dbReference type="Proteomes" id="UP000199611">
    <property type="component" value="Unassembled WGS sequence"/>
</dbReference>
<keyword evidence="9" id="KW-0411">Iron-sulfur</keyword>
<dbReference type="GO" id="GO:0046872">
    <property type="term" value="F:metal ion binding"/>
    <property type="evidence" value="ECO:0007669"/>
    <property type="project" value="UniProtKB-KW"/>
</dbReference>
<keyword evidence="6" id="KW-0479">Metal-binding</keyword>
<dbReference type="InterPro" id="IPR051793">
    <property type="entry name" value="NADH:flavin_oxidoreductase"/>
</dbReference>
<dbReference type="InterPro" id="IPR023753">
    <property type="entry name" value="FAD/NAD-binding_dom"/>
</dbReference>
<dbReference type="Pfam" id="PF00724">
    <property type="entry name" value="Oxidored_FMN"/>
    <property type="match status" value="1"/>
</dbReference>
<dbReference type="SUPFAM" id="SSF51395">
    <property type="entry name" value="FMN-linked oxidoreductases"/>
    <property type="match status" value="1"/>
</dbReference>
<keyword evidence="8" id="KW-0408">Iron</keyword>
<dbReference type="PANTHER" id="PTHR42917">
    <property type="entry name" value="2,4-DIENOYL-COA REDUCTASE"/>
    <property type="match status" value="1"/>
</dbReference>
<dbReference type="InterPro" id="IPR001155">
    <property type="entry name" value="OxRdtase_FMN_N"/>
</dbReference>
<evidence type="ECO:0000259" key="10">
    <source>
        <dbReference type="Pfam" id="PF00724"/>
    </source>
</evidence>
<sequence>MRDPLFEPISLGGLVVRNRIVMPAVHLNMADRGKVTDRICAFYAERAKGGAGLIIVGFATVNEYAGGPGNIGAHKDEFIPGLKKLAGAIRENGAAAAVQLNHAGRYNLSAFLGGKPPVAPSPIPSRLTKETPREMTIEEIKATVRDFAEAARRVREAGFDAVEILSGTGYLISEFLSPLTNRRNDEYGGSLENRMRFGIEVVRAVREAVGPDFPVLVRLNGNDMMPGGISREDLFTYASRLVEEGICALDINVGWHEARVPQIVSEVPRGAFAYLARTFRERLPVPVISGHRINDPATARQLIGNHLCDMVAMARSLIADPYLPEKARTGREHEIIHCVACAQGCFDNLFKMRSVECLCNPRAGHEMEETPPKASRRKKVLIAGGGAAGMSAAITAHDRGHEVMLFEKGDRLGGQLLLAGAPPGREEFLQLAEDLARQVTKRAIKVTLNTEVTPELVREISPDVLIVATGAEPLTPPIPGLDNPPESVQILQAWDVLSGRAWTGQKVVVVGGGAVGIETALYLADCGTLKGEALRFLLTHQADDPKLLLEYASRGTKEITLIEMLPEIGKDVGLSTRWCFLQDLQRHGVKVLTSTKAVAIRDGGIEVEQNGSRVVIPAETVVLATGARPFNPFKDMAESLEIPVYVIGDASKIGKAFDAIHSGYRVATEI</sequence>
<evidence type="ECO:0000259" key="11">
    <source>
        <dbReference type="Pfam" id="PF07992"/>
    </source>
</evidence>
<dbReference type="PRINTS" id="PR00469">
    <property type="entry name" value="PNDRDTASEII"/>
</dbReference>
<dbReference type="STRING" id="39841.SAMN05660836_02456"/>
<evidence type="ECO:0000256" key="2">
    <source>
        <dbReference type="ARBA" id="ARBA00001966"/>
    </source>
</evidence>
<dbReference type="PRINTS" id="PR00368">
    <property type="entry name" value="FADPNR"/>
</dbReference>
<dbReference type="InterPro" id="IPR036188">
    <property type="entry name" value="FAD/NAD-bd_sf"/>
</dbReference>
<dbReference type="AlphaFoldDB" id="A0A1I4VT57"/>
<dbReference type="OrthoDB" id="9784632at2"/>
<dbReference type="GO" id="GO:0016491">
    <property type="term" value="F:oxidoreductase activity"/>
    <property type="evidence" value="ECO:0007669"/>
    <property type="project" value="UniProtKB-KW"/>
</dbReference>
<accession>A0A1I4VT57</accession>
<organism evidence="12 13">
    <name type="scientific">Thermodesulforhabdus norvegica</name>
    <dbReference type="NCBI Taxonomy" id="39841"/>
    <lineage>
        <taxon>Bacteria</taxon>
        <taxon>Pseudomonadati</taxon>
        <taxon>Thermodesulfobacteriota</taxon>
        <taxon>Syntrophobacteria</taxon>
        <taxon>Syntrophobacterales</taxon>
        <taxon>Thermodesulforhabdaceae</taxon>
        <taxon>Thermodesulforhabdus</taxon>
    </lineage>
</organism>
<dbReference type="RefSeq" id="WP_093396166.1">
    <property type="nucleotide sequence ID" value="NZ_FOUU01000011.1"/>
</dbReference>
<gene>
    <name evidence="12" type="ORF">SAMN05660836_02456</name>
</gene>
<keyword evidence="5" id="KW-0288">FMN</keyword>
<evidence type="ECO:0000256" key="5">
    <source>
        <dbReference type="ARBA" id="ARBA00022643"/>
    </source>
</evidence>
<evidence type="ECO:0000313" key="12">
    <source>
        <dbReference type="EMBL" id="SFN04380.1"/>
    </source>
</evidence>
<comment type="cofactor">
    <cofactor evidence="1">
        <name>FMN</name>
        <dbReference type="ChEBI" id="CHEBI:58210"/>
    </cofactor>
</comment>
<evidence type="ECO:0000313" key="13">
    <source>
        <dbReference type="Proteomes" id="UP000199611"/>
    </source>
</evidence>
<evidence type="ECO:0000256" key="8">
    <source>
        <dbReference type="ARBA" id="ARBA00023004"/>
    </source>
</evidence>
<dbReference type="PANTHER" id="PTHR42917:SF2">
    <property type="entry name" value="2,4-DIENOYL-COA REDUCTASE [(2E)-ENOYL-COA-PRODUCING]"/>
    <property type="match status" value="1"/>
</dbReference>
<dbReference type="GO" id="GO:0010181">
    <property type="term" value="F:FMN binding"/>
    <property type="evidence" value="ECO:0007669"/>
    <property type="project" value="InterPro"/>
</dbReference>
<dbReference type="SUPFAM" id="SSF51905">
    <property type="entry name" value="FAD/NAD(P)-binding domain"/>
    <property type="match status" value="1"/>
</dbReference>
<evidence type="ECO:0000256" key="6">
    <source>
        <dbReference type="ARBA" id="ARBA00022723"/>
    </source>
</evidence>
<comment type="cofactor">
    <cofactor evidence="2">
        <name>[4Fe-4S] cluster</name>
        <dbReference type="ChEBI" id="CHEBI:49883"/>
    </cofactor>
</comment>
<dbReference type="EMBL" id="FOUU01000011">
    <property type="protein sequence ID" value="SFN04380.1"/>
    <property type="molecule type" value="Genomic_DNA"/>
</dbReference>
<protein>
    <submittedName>
        <fullName evidence="12">2,4-dienoyl-CoA reductase (NADPH2)</fullName>
    </submittedName>
</protein>
<evidence type="ECO:0000256" key="1">
    <source>
        <dbReference type="ARBA" id="ARBA00001917"/>
    </source>
</evidence>
<evidence type="ECO:0000256" key="7">
    <source>
        <dbReference type="ARBA" id="ARBA00023002"/>
    </source>
</evidence>
<dbReference type="Pfam" id="PF07992">
    <property type="entry name" value="Pyr_redox_2"/>
    <property type="match status" value="1"/>
</dbReference>
<dbReference type="CDD" id="cd02803">
    <property type="entry name" value="OYE_like_FMN_family"/>
    <property type="match status" value="1"/>
</dbReference>
<dbReference type="InterPro" id="IPR013785">
    <property type="entry name" value="Aldolase_TIM"/>
</dbReference>
<keyword evidence="4" id="KW-0285">Flavoprotein</keyword>
<proteinExistence type="inferred from homology"/>
<name>A0A1I4VT57_9BACT</name>
<reference evidence="12 13" key="1">
    <citation type="submission" date="2016-10" db="EMBL/GenBank/DDBJ databases">
        <authorList>
            <person name="de Groot N.N."/>
        </authorList>
    </citation>
    <scope>NUCLEOTIDE SEQUENCE [LARGE SCALE GENOMIC DNA]</scope>
    <source>
        <strain evidence="12 13">DSM 9990</strain>
    </source>
</reference>
<evidence type="ECO:0000256" key="9">
    <source>
        <dbReference type="ARBA" id="ARBA00023014"/>
    </source>
</evidence>